<dbReference type="Pfam" id="PF01595">
    <property type="entry name" value="CNNM"/>
    <property type="match status" value="1"/>
</dbReference>
<dbReference type="GO" id="GO:0005886">
    <property type="term" value="C:plasma membrane"/>
    <property type="evidence" value="ECO:0007669"/>
    <property type="project" value="UniProtKB-SubCell"/>
</dbReference>
<evidence type="ECO:0000256" key="1">
    <source>
        <dbReference type="ARBA" id="ARBA00004651"/>
    </source>
</evidence>
<name>A0A2A7MCV7_9CLOT</name>
<evidence type="ECO:0000313" key="13">
    <source>
        <dbReference type="EMBL" id="CAG9711335.1"/>
    </source>
</evidence>
<protein>
    <submittedName>
        <fullName evidence="15">Hemolysin C</fullName>
    </submittedName>
    <submittedName>
        <fullName evidence="13">Hemolysin related protein, CBS domain</fullName>
    </submittedName>
    <submittedName>
        <fullName evidence="14">HlyC/CorC family transporter</fullName>
    </submittedName>
</protein>
<evidence type="ECO:0000256" key="5">
    <source>
        <dbReference type="ARBA" id="ARBA00022989"/>
    </source>
</evidence>
<keyword evidence="16" id="KW-1185">Reference proteome</keyword>
<dbReference type="PROSITE" id="PS51846">
    <property type="entry name" value="CNNM"/>
    <property type="match status" value="1"/>
</dbReference>
<keyword evidence="5 9" id="KW-1133">Transmembrane helix</keyword>
<dbReference type="PANTHER" id="PTHR43099:SF2">
    <property type="entry name" value="UPF0053 PROTEIN YRKA"/>
    <property type="match status" value="1"/>
</dbReference>
<dbReference type="Gene3D" id="3.10.580.10">
    <property type="entry name" value="CBS-domain"/>
    <property type="match status" value="1"/>
</dbReference>
<sequence length="342" mass="38917">MESEFLNIVIILILILVNAYFVALEFAIVQIRSSKIDTLIEDGNKRAKKCKIVKDNINSYLSSTQLGITLVGLLLGWLGEPTVSKLIDPLLEMITSNAALKQSISFIVSFSLITLLEVVFGELVPKAIALYETEKCNLLLDGSLILFHKLTYPITMTFDKLTELCLKPFGIEPANEANETYTRGELQMLINQSIEDSGDQMLLSNAFQFSNRRAEEIMIHRTKMVCIDIDSTQEEVLEIITDNGFTRYPVIDKEKDNVIGFVHVRDIYRDVVSDNKLDLKSCTRKVSYFTERMQIRNIFKELKEKREQFAIIVDEYGGTSGLLTLEDIIEELVGDIEDEFDE</sequence>
<keyword evidence="7 9" id="KW-0472">Membrane</keyword>
<reference evidence="13" key="3">
    <citation type="submission" date="2021-10" db="EMBL/GenBank/DDBJ databases">
        <authorList>
            <person name="Mesa V."/>
        </authorList>
    </citation>
    <scope>NUCLEOTIDE SEQUENCE</scope>
    <source>
        <strain evidence="13">CC3_PB</strain>
    </source>
</reference>
<dbReference type="InterPro" id="IPR051676">
    <property type="entry name" value="UPF0053_domain"/>
</dbReference>
<evidence type="ECO:0000256" key="2">
    <source>
        <dbReference type="ARBA" id="ARBA00022475"/>
    </source>
</evidence>
<dbReference type="CDD" id="cd04590">
    <property type="entry name" value="CBS_pair_CorC_HlyC_assoc"/>
    <property type="match status" value="1"/>
</dbReference>
<dbReference type="EMBL" id="UWJD01000001">
    <property type="protein sequence ID" value="VCT82965.1"/>
    <property type="molecule type" value="Genomic_DNA"/>
</dbReference>
<comment type="subcellular location">
    <subcellularLocation>
        <location evidence="1">Cell membrane</location>
        <topology evidence="1">Multi-pass membrane protein</topology>
    </subcellularLocation>
</comment>
<evidence type="ECO:0000256" key="4">
    <source>
        <dbReference type="ARBA" id="ARBA00022737"/>
    </source>
</evidence>
<dbReference type="AlphaFoldDB" id="A0A2A7MCV7"/>
<evidence type="ECO:0000313" key="17">
    <source>
        <dbReference type="Proteomes" id="UP000431451"/>
    </source>
</evidence>
<evidence type="ECO:0000256" key="6">
    <source>
        <dbReference type="ARBA" id="ARBA00023122"/>
    </source>
</evidence>
<dbReference type="STRING" id="137838.GCA_001458595_00804"/>
<evidence type="ECO:0000259" key="11">
    <source>
        <dbReference type="PROSITE" id="PS51371"/>
    </source>
</evidence>
<reference evidence="14 16" key="1">
    <citation type="submission" date="2017-10" db="EMBL/GenBank/DDBJ databases">
        <title>Effective Description of Clostridium neonatale sp. nov. linked to necrotizing enterocolitis in neonates and a clarification of species assignable to the genus Clostridium (Prazmowski 1880) emend. Lawson and Rainey 2016.</title>
        <authorList>
            <person name="Bernard K."/>
            <person name="Burdz T."/>
            <person name="Wiebe D."/>
            <person name="Balcewich B."/>
            <person name="Alfa M."/>
            <person name="Bernier A.-M."/>
        </authorList>
    </citation>
    <scope>NUCLEOTIDE SEQUENCE [LARGE SCALE GENOMIC DNA]</scope>
    <source>
        <strain evidence="14 16">LCDC99A005</strain>
    </source>
</reference>
<dbReference type="SUPFAM" id="SSF54631">
    <property type="entry name" value="CBS-domain pair"/>
    <property type="match status" value="1"/>
</dbReference>
<dbReference type="OrthoDB" id="9798188at2"/>
<evidence type="ECO:0000313" key="16">
    <source>
        <dbReference type="Proteomes" id="UP000220840"/>
    </source>
</evidence>
<feature type="transmembrane region" description="Helical" evidence="10">
    <location>
        <begin position="57"/>
        <end position="79"/>
    </location>
</feature>
<dbReference type="EMBL" id="CAKJVE010000004">
    <property type="protein sequence ID" value="CAG9711335.1"/>
    <property type="molecule type" value="Genomic_DNA"/>
</dbReference>
<evidence type="ECO:0000256" key="10">
    <source>
        <dbReference type="SAM" id="Phobius"/>
    </source>
</evidence>
<evidence type="ECO:0000313" key="14">
    <source>
        <dbReference type="EMBL" id="PEG29367.1"/>
    </source>
</evidence>
<dbReference type="FunFam" id="3.10.580.10:FF:000002">
    <property type="entry name" value="Magnesium/cobalt efflux protein CorC"/>
    <property type="match status" value="1"/>
</dbReference>
<evidence type="ECO:0000256" key="9">
    <source>
        <dbReference type="PROSITE-ProRule" id="PRU01193"/>
    </source>
</evidence>
<proteinExistence type="predicted"/>
<dbReference type="InterPro" id="IPR000644">
    <property type="entry name" value="CBS_dom"/>
</dbReference>
<dbReference type="InterPro" id="IPR002550">
    <property type="entry name" value="CNNM"/>
</dbReference>
<keyword evidence="2" id="KW-1003">Cell membrane</keyword>
<dbReference type="InterPro" id="IPR046342">
    <property type="entry name" value="CBS_dom_sf"/>
</dbReference>
<evidence type="ECO:0000256" key="3">
    <source>
        <dbReference type="ARBA" id="ARBA00022692"/>
    </source>
</evidence>
<dbReference type="Proteomes" id="UP000220840">
    <property type="component" value="Unassembled WGS sequence"/>
</dbReference>
<feature type="domain" description="CBS" evidence="11">
    <location>
        <begin position="282"/>
        <end position="339"/>
    </location>
</feature>
<organism evidence="14 16">
    <name type="scientific">Clostridium neonatale</name>
    <dbReference type="NCBI Taxonomy" id="137838"/>
    <lineage>
        <taxon>Bacteria</taxon>
        <taxon>Bacillati</taxon>
        <taxon>Bacillota</taxon>
        <taxon>Clostridia</taxon>
        <taxon>Eubacteriales</taxon>
        <taxon>Clostridiaceae</taxon>
        <taxon>Clostridium</taxon>
    </lineage>
</organism>
<dbReference type="Pfam" id="PF00571">
    <property type="entry name" value="CBS"/>
    <property type="match status" value="2"/>
</dbReference>
<feature type="domain" description="CNNM transmembrane" evidence="12">
    <location>
        <begin position="1"/>
        <end position="202"/>
    </location>
</feature>
<feature type="transmembrane region" description="Helical" evidence="10">
    <location>
        <begin position="6"/>
        <end position="29"/>
    </location>
</feature>
<keyword evidence="6 8" id="KW-0129">CBS domain</keyword>
<evidence type="ECO:0000259" key="12">
    <source>
        <dbReference type="PROSITE" id="PS51846"/>
    </source>
</evidence>
<evidence type="ECO:0000313" key="15">
    <source>
        <dbReference type="EMBL" id="VCT82965.1"/>
    </source>
</evidence>
<dbReference type="GeneID" id="68875878"/>
<feature type="domain" description="CBS" evidence="11">
    <location>
        <begin position="218"/>
        <end position="279"/>
    </location>
</feature>
<dbReference type="PROSITE" id="PS51371">
    <property type="entry name" value="CBS"/>
    <property type="match status" value="2"/>
</dbReference>
<keyword evidence="3 9" id="KW-0812">Transmembrane</keyword>
<dbReference type="PANTHER" id="PTHR43099">
    <property type="entry name" value="UPF0053 PROTEIN YRKA"/>
    <property type="match status" value="1"/>
</dbReference>
<gene>
    <name evidence="15" type="primary">tlyC</name>
    <name evidence="13" type="ORF">CNEO_45240</name>
    <name evidence="15" type="ORF">CNEONATNEC25_00558</name>
    <name evidence="14" type="ORF">CQ394_18550</name>
</gene>
<reference evidence="15 17" key="2">
    <citation type="submission" date="2018-06" db="EMBL/GenBank/DDBJ databases">
        <authorList>
            <consortium name="IHU Genomes"/>
        </authorList>
    </citation>
    <scope>NUCLEOTIDE SEQUENCE [LARGE SCALE GENOMIC DNA]</scope>
    <source>
        <strain evidence="15 17">NEC25</strain>
    </source>
</reference>
<dbReference type="SMART" id="SM00116">
    <property type="entry name" value="CBS"/>
    <property type="match status" value="2"/>
</dbReference>
<dbReference type="Proteomes" id="UP000431451">
    <property type="component" value="Unassembled WGS sequence"/>
</dbReference>
<dbReference type="Proteomes" id="UP000789738">
    <property type="component" value="Unassembled WGS sequence"/>
</dbReference>
<evidence type="ECO:0000256" key="7">
    <source>
        <dbReference type="ARBA" id="ARBA00023136"/>
    </source>
</evidence>
<dbReference type="RefSeq" id="WP_083498702.1">
    <property type="nucleotide sequence ID" value="NZ_CAKJVD010000016.1"/>
</dbReference>
<accession>A0A2A7MCV7</accession>
<dbReference type="InterPro" id="IPR044751">
    <property type="entry name" value="Ion_transp-like_CBS"/>
</dbReference>
<keyword evidence="4" id="KW-0677">Repeat</keyword>
<evidence type="ECO:0000256" key="8">
    <source>
        <dbReference type="PROSITE-ProRule" id="PRU00703"/>
    </source>
</evidence>
<dbReference type="EMBL" id="PDCJ01000004">
    <property type="protein sequence ID" value="PEG29367.1"/>
    <property type="molecule type" value="Genomic_DNA"/>
</dbReference>